<organism evidence="1 2">
    <name type="scientific">Enhygromyxa salina</name>
    <dbReference type="NCBI Taxonomy" id="215803"/>
    <lineage>
        <taxon>Bacteria</taxon>
        <taxon>Pseudomonadati</taxon>
        <taxon>Myxococcota</taxon>
        <taxon>Polyangia</taxon>
        <taxon>Nannocystales</taxon>
        <taxon>Nannocystaceae</taxon>
        <taxon>Enhygromyxa</taxon>
    </lineage>
</organism>
<dbReference type="RefSeq" id="WP_052546390.1">
    <property type="nucleotide sequence ID" value="NZ_JMCC02000004.1"/>
</dbReference>
<dbReference type="InterPro" id="IPR013815">
    <property type="entry name" value="ATP_grasp_subdomain_1"/>
</dbReference>
<dbReference type="SUPFAM" id="SSF56059">
    <property type="entry name" value="Glutathione synthetase ATP-binding domain-like"/>
    <property type="match status" value="1"/>
</dbReference>
<evidence type="ECO:0000313" key="2">
    <source>
        <dbReference type="Proteomes" id="UP000031599"/>
    </source>
</evidence>
<dbReference type="AlphaFoldDB" id="A0A0C2D800"/>
<protein>
    <recommendedName>
        <fullName evidence="3">ATP-grasp domain-containing protein</fullName>
    </recommendedName>
</protein>
<accession>A0A0C2D800</accession>
<name>A0A0C2D800_9BACT</name>
<dbReference type="EMBL" id="JMCC02000004">
    <property type="protein sequence ID" value="KIG19231.1"/>
    <property type="molecule type" value="Genomic_DNA"/>
</dbReference>
<sequence>MADIVRNIGLSLGADLCWPICYEQIMRGLDLQIPSGDDTLRFSVERVTIEPFDLTQGCKYDVVIDRLTHWFHMSREWIKKAVLMDGLYVLNNPWSVQSMEKHTAYCAMMRLGMPVPTTWLIPPKDYVTQNPDLKPTLTRYAKLFDVGRLSQKMDFPMFVKPYDGGGWRSVRKTDSEEDLRDAYENSGADVMHVQAGVYPYDAFVRSIGFGPQVRHVSYDPDKPLHDRYRQQHYDTIGDADLETLRKITLTINTFFGWEFNSCESLRKDGVWHPMDFANACPDSQVTSLHRHFPWLIKAYIRWSVFCAATKRPMRMTLDWAPYYAVAASERSYAEKLDAYAAIAEERLETARFEEFCAKHLSHLDEVAHEFFGGPVARDAVHQKVASLFPDHEIEQFTELFWQRIQDWRQETE</sequence>
<proteinExistence type="predicted"/>
<dbReference type="GO" id="GO:0005524">
    <property type="term" value="F:ATP binding"/>
    <property type="evidence" value="ECO:0007669"/>
    <property type="project" value="InterPro"/>
</dbReference>
<dbReference type="Gene3D" id="3.30.1490.20">
    <property type="entry name" value="ATP-grasp fold, A domain"/>
    <property type="match status" value="1"/>
</dbReference>
<comment type="caution">
    <text evidence="1">The sequence shown here is derived from an EMBL/GenBank/DDBJ whole genome shotgun (WGS) entry which is preliminary data.</text>
</comment>
<evidence type="ECO:0000313" key="1">
    <source>
        <dbReference type="EMBL" id="KIG19231.1"/>
    </source>
</evidence>
<dbReference type="Proteomes" id="UP000031599">
    <property type="component" value="Unassembled WGS sequence"/>
</dbReference>
<gene>
    <name evidence="1" type="ORF">DB30_04696</name>
</gene>
<evidence type="ECO:0008006" key="3">
    <source>
        <dbReference type="Google" id="ProtNLM"/>
    </source>
</evidence>
<reference evidence="1 2" key="1">
    <citation type="submission" date="2014-12" db="EMBL/GenBank/DDBJ databases">
        <title>Genome assembly of Enhygromyxa salina DSM 15201.</title>
        <authorList>
            <person name="Sharma G."/>
            <person name="Subramanian S."/>
        </authorList>
    </citation>
    <scope>NUCLEOTIDE SEQUENCE [LARGE SCALE GENOMIC DNA]</scope>
    <source>
        <strain evidence="1 2">DSM 15201</strain>
    </source>
</reference>